<reference evidence="2" key="1">
    <citation type="submission" date="2021-08" db="EMBL/GenBank/DDBJ databases">
        <authorList>
            <person name="Misof B."/>
            <person name="Oliver O."/>
            <person name="Podsiadlowski L."/>
            <person name="Donath A."/>
            <person name="Peters R."/>
            <person name="Mayer C."/>
            <person name="Rust J."/>
            <person name="Gunkel S."/>
            <person name="Lesny P."/>
            <person name="Martin S."/>
            <person name="Oeyen J.P."/>
            <person name="Petersen M."/>
            <person name="Panagiotis P."/>
            <person name="Wilbrandt J."/>
            <person name="Tanja T."/>
        </authorList>
    </citation>
    <scope>NUCLEOTIDE SEQUENCE</scope>
    <source>
        <strain evidence="2">GBR_01_08_01A</strain>
        <tissue evidence="2">Thorax + abdomen</tissue>
    </source>
</reference>
<name>A0AAD9VJ30_9HYME</name>
<keyword evidence="3" id="KW-1185">Reference proteome</keyword>
<evidence type="ECO:0000313" key="2">
    <source>
        <dbReference type="EMBL" id="KAK2576469.1"/>
    </source>
</evidence>
<evidence type="ECO:0000256" key="1">
    <source>
        <dbReference type="SAM" id="MobiDB-lite"/>
    </source>
</evidence>
<feature type="region of interest" description="Disordered" evidence="1">
    <location>
        <begin position="1"/>
        <end position="27"/>
    </location>
</feature>
<comment type="caution">
    <text evidence="2">The sequence shown here is derived from an EMBL/GenBank/DDBJ whole genome shotgun (WGS) entry which is preliminary data.</text>
</comment>
<dbReference type="AlphaFoldDB" id="A0AAD9VJ30"/>
<reference evidence="2" key="2">
    <citation type="journal article" date="2023" name="Commun. Biol.">
        <title>Intrasexual cuticular hydrocarbon dimorphism in a wasp sheds light on hydrocarbon biosynthesis genes in Hymenoptera.</title>
        <authorList>
            <person name="Moris V.C."/>
            <person name="Podsiadlowski L."/>
            <person name="Martin S."/>
            <person name="Oeyen J.P."/>
            <person name="Donath A."/>
            <person name="Petersen M."/>
            <person name="Wilbrandt J."/>
            <person name="Misof B."/>
            <person name="Liedtke D."/>
            <person name="Thamm M."/>
            <person name="Scheiner R."/>
            <person name="Schmitt T."/>
            <person name="Niehuis O."/>
        </authorList>
    </citation>
    <scope>NUCLEOTIDE SEQUENCE</scope>
    <source>
        <strain evidence="2">GBR_01_08_01A</strain>
    </source>
</reference>
<sequence length="79" mass="8633">MQASGDMVEERIADTRRRKSVACGEGRPDEEVEFGGEFRGGWKKGWLIERGGGGGELGGLDEVEDAFTCARHPMMHSCC</sequence>
<gene>
    <name evidence="2" type="ORF">KPH14_005800</name>
</gene>
<evidence type="ECO:0000313" key="3">
    <source>
        <dbReference type="Proteomes" id="UP001258017"/>
    </source>
</evidence>
<organism evidence="2 3">
    <name type="scientific">Odynerus spinipes</name>
    <dbReference type="NCBI Taxonomy" id="1348599"/>
    <lineage>
        <taxon>Eukaryota</taxon>
        <taxon>Metazoa</taxon>
        <taxon>Ecdysozoa</taxon>
        <taxon>Arthropoda</taxon>
        <taxon>Hexapoda</taxon>
        <taxon>Insecta</taxon>
        <taxon>Pterygota</taxon>
        <taxon>Neoptera</taxon>
        <taxon>Endopterygota</taxon>
        <taxon>Hymenoptera</taxon>
        <taxon>Apocrita</taxon>
        <taxon>Aculeata</taxon>
        <taxon>Vespoidea</taxon>
        <taxon>Vespidae</taxon>
        <taxon>Eumeninae</taxon>
        <taxon>Odynerus</taxon>
    </lineage>
</organism>
<protein>
    <submittedName>
        <fullName evidence="2">Uncharacterized protein</fullName>
    </submittedName>
</protein>
<accession>A0AAD9VJ30</accession>
<proteinExistence type="predicted"/>
<dbReference type="Proteomes" id="UP001258017">
    <property type="component" value="Unassembled WGS sequence"/>
</dbReference>
<dbReference type="EMBL" id="JAIFRP010004406">
    <property type="protein sequence ID" value="KAK2576469.1"/>
    <property type="molecule type" value="Genomic_DNA"/>
</dbReference>